<evidence type="ECO:0000313" key="2">
    <source>
        <dbReference type="EMBL" id="STY45531.1"/>
    </source>
</evidence>
<accession>A0A378MGX3</accession>
<evidence type="ECO:0000313" key="3">
    <source>
        <dbReference type="Proteomes" id="UP000254879"/>
    </source>
</evidence>
<dbReference type="Gene3D" id="3.40.630.30">
    <property type="match status" value="1"/>
</dbReference>
<dbReference type="RefSeq" id="WP_003758192.1">
    <property type="nucleotide sequence ID" value="NZ_CABKNG010000002.1"/>
</dbReference>
<proteinExistence type="predicted"/>
<dbReference type="Proteomes" id="UP000254879">
    <property type="component" value="Unassembled WGS sequence"/>
</dbReference>
<keyword evidence="2" id="KW-0808">Transferase</keyword>
<evidence type="ECO:0000259" key="1">
    <source>
        <dbReference type="PROSITE" id="PS51186"/>
    </source>
</evidence>
<dbReference type="PROSITE" id="PS51186">
    <property type="entry name" value="GNAT"/>
    <property type="match status" value="1"/>
</dbReference>
<dbReference type="Pfam" id="PF13302">
    <property type="entry name" value="Acetyltransf_3"/>
    <property type="match status" value="1"/>
</dbReference>
<protein>
    <submittedName>
        <fullName evidence="2">Predicted acetyltransferase</fullName>
    </submittedName>
</protein>
<feature type="domain" description="N-acetyltransferase" evidence="1">
    <location>
        <begin position="9"/>
        <end position="157"/>
    </location>
</feature>
<dbReference type="InterPro" id="IPR016181">
    <property type="entry name" value="Acyl_CoA_acyltransferase"/>
</dbReference>
<dbReference type="PANTHER" id="PTHR43792:SF1">
    <property type="entry name" value="N-ACETYLTRANSFERASE DOMAIN-CONTAINING PROTEIN"/>
    <property type="match status" value="1"/>
</dbReference>
<dbReference type="PANTHER" id="PTHR43792">
    <property type="entry name" value="GNAT FAMILY, PUTATIVE (AFU_ORTHOLOGUE AFUA_3G00765)-RELATED-RELATED"/>
    <property type="match status" value="1"/>
</dbReference>
<dbReference type="GO" id="GO:0016747">
    <property type="term" value="F:acyltransferase activity, transferring groups other than amino-acyl groups"/>
    <property type="evidence" value="ECO:0007669"/>
    <property type="project" value="InterPro"/>
</dbReference>
<dbReference type="InterPro" id="IPR000182">
    <property type="entry name" value="GNAT_dom"/>
</dbReference>
<organism evidence="2 3">
    <name type="scientific">Listeria grayi</name>
    <name type="common">Listeria murrayi</name>
    <dbReference type="NCBI Taxonomy" id="1641"/>
    <lineage>
        <taxon>Bacteria</taxon>
        <taxon>Bacillati</taxon>
        <taxon>Bacillota</taxon>
        <taxon>Bacilli</taxon>
        <taxon>Bacillales</taxon>
        <taxon>Listeriaceae</taxon>
        <taxon>Listeria</taxon>
    </lineage>
</organism>
<sequence length="160" mass="18151">MIQLKTERCLIRPFQQSDMARFISYRNNDVWMQHQGFKGLTQSEYEQALLKPADLKTGVQLAIISQKADRLIGDLYLQTEGKSVWLGYTIHPDHARQGYASEAVLGAMDYLATQGFETIKAGIAEDNTASIELIKKLGYRFLEIEDGEAIYLYALRQVGQ</sequence>
<dbReference type="InterPro" id="IPR051531">
    <property type="entry name" value="N-acetyltransferase"/>
</dbReference>
<dbReference type="AlphaFoldDB" id="A0A378MGX3"/>
<dbReference type="SUPFAM" id="SSF55729">
    <property type="entry name" value="Acyl-CoA N-acyltransferases (Nat)"/>
    <property type="match status" value="1"/>
</dbReference>
<gene>
    <name evidence="2" type="ORF">NCTC10815_02912</name>
</gene>
<reference evidence="2 3" key="1">
    <citation type="submission" date="2018-06" db="EMBL/GenBank/DDBJ databases">
        <authorList>
            <consortium name="Pathogen Informatics"/>
            <person name="Doyle S."/>
        </authorList>
    </citation>
    <scope>NUCLEOTIDE SEQUENCE [LARGE SCALE GENOMIC DNA]</scope>
    <source>
        <strain evidence="3">NCTC 10815</strain>
    </source>
</reference>
<dbReference type="EMBL" id="UGPG01000001">
    <property type="protein sequence ID" value="STY45531.1"/>
    <property type="molecule type" value="Genomic_DNA"/>
</dbReference>
<name>A0A378MGX3_LISGR</name>